<accession>A0AAV4UC82</accession>
<evidence type="ECO:0000313" key="1">
    <source>
        <dbReference type="EMBL" id="GIY55357.1"/>
    </source>
</evidence>
<sequence length="114" mass="13027">MLIKVKETGSRCTQAATLHQRPVTRCFCPNGGAKKLLTSYLLQQGVYLTKQSTKITLSLVPFHKSSRDWGANRLFSLADAYILKALLRKEVLIRGRFQVSKLLWLENIDFRLMS</sequence>
<dbReference type="EMBL" id="BPLR01012633">
    <property type="protein sequence ID" value="GIY55357.1"/>
    <property type="molecule type" value="Genomic_DNA"/>
</dbReference>
<organism evidence="1 2">
    <name type="scientific">Caerostris extrusa</name>
    <name type="common">Bark spider</name>
    <name type="synonym">Caerostris bankana</name>
    <dbReference type="NCBI Taxonomy" id="172846"/>
    <lineage>
        <taxon>Eukaryota</taxon>
        <taxon>Metazoa</taxon>
        <taxon>Ecdysozoa</taxon>
        <taxon>Arthropoda</taxon>
        <taxon>Chelicerata</taxon>
        <taxon>Arachnida</taxon>
        <taxon>Araneae</taxon>
        <taxon>Araneomorphae</taxon>
        <taxon>Entelegynae</taxon>
        <taxon>Araneoidea</taxon>
        <taxon>Araneidae</taxon>
        <taxon>Caerostris</taxon>
    </lineage>
</organism>
<comment type="caution">
    <text evidence="1">The sequence shown here is derived from an EMBL/GenBank/DDBJ whole genome shotgun (WGS) entry which is preliminary data.</text>
</comment>
<proteinExistence type="predicted"/>
<name>A0AAV4UC82_CAEEX</name>
<keyword evidence="2" id="KW-1185">Reference proteome</keyword>
<dbReference type="Proteomes" id="UP001054945">
    <property type="component" value="Unassembled WGS sequence"/>
</dbReference>
<evidence type="ECO:0000313" key="2">
    <source>
        <dbReference type="Proteomes" id="UP001054945"/>
    </source>
</evidence>
<dbReference type="AlphaFoldDB" id="A0AAV4UC82"/>
<protein>
    <submittedName>
        <fullName evidence="1">Uncharacterized protein</fullName>
    </submittedName>
</protein>
<reference evidence="1 2" key="1">
    <citation type="submission" date="2021-06" db="EMBL/GenBank/DDBJ databases">
        <title>Caerostris extrusa draft genome.</title>
        <authorList>
            <person name="Kono N."/>
            <person name="Arakawa K."/>
        </authorList>
    </citation>
    <scope>NUCLEOTIDE SEQUENCE [LARGE SCALE GENOMIC DNA]</scope>
</reference>
<gene>
    <name evidence="1" type="ORF">CEXT_804631</name>
</gene>